<accession>A0A8S4P393</accession>
<keyword evidence="2" id="KW-1185">Reference proteome</keyword>
<dbReference type="PANTHER" id="PTHR13333:SF5">
    <property type="entry name" value="M-AAA PROTEASE-INTERACTING PROTEIN 1, MITOCHONDRIAL"/>
    <property type="match status" value="1"/>
</dbReference>
<dbReference type="GO" id="GO:0005743">
    <property type="term" value="C:mitochondrial inner membrane"/>
    <property type="evidence" value="ECO:0007669"/>
    <property type="project" value="TreeGrafter"/>
</dbReference>
<proteinExistence type="predicted"/>
<evidence type="ECO:0000313" key="1">
    <source>
        <dbReference type="EMBL" id="CAH1788792.1"/>
    </source>
</evidence>
<gene>
    <name evidence="1" type="ORF">OFUS_LOCUS14256</name>
</gene>
<protein>
    <submittedName>
        <fullName evidence="1">Uncharacterized protein</fullName>
    </submittedName>
</protein>
<feature type="non-terminal residue" evidence="1">
    <location>
        <position position="147"/>
    </location>
</feature>
<reference evidence="1" key="1">
    <citation type="submission" date="2022-03" db="EMBL/GenBank/DDBJ databases">
        <authorList>
            <person name="Martin C."/>
        </authorList>
    </citation>
    <scope>NUCLEOTIDE SEQUENCE</scope>
</reference>
<sequence>AIVHVSNLISTGDFDSLEGLVTDEAIAEIRRNYADLNDDCRAMIKVDPGDLFMRFMYEIGVVMNDETEQRFVEITVVLHGLQGWKSWKSENQSPGMTFDLAETENLYVCNYRFRREYTKGVEDDWTINKLNHFTPSGHTQRNPYGPR</sequence>
<name>A0A8S4P393_OWEFU</name>
<dbReference type="PANTHER" id="PTHR13333">
    <property type="entry name" value="M-AAA PROTEASE-INTERACTING PROTEIN 1, MITOCHONDRIAL"/>
    <property type="match status" value="1"/>
</dbReference>
<organism evidence="1 2">
    <name type="scientific">Owenia fusiformis</name>
    <name type="common">Polychaete worm</name>
    <dbReference type="NCBI Taxonomy" id="6347"/>
    <lineage>
        <taxon>Eukaryota</taxon>
        <taxon>Metazoa</taxon>
        <taxon>Spiralia</taxon>
        <taxon>Lophotrochozoa</taxon>
        <taxon>Annelida</taxon>
        <taxon>Polychaeta</taxon>
        <taxon>Sedentaria</taxon>
        <taxon>Canalipalpata</taxon>
        <taxon>Sabellida</taxon>
        <taxon>Oweniida</taxon>
        <taxon>Oweniidae</taxon>
        <taxon>Owenia</taxon>
    </lineage>
</organism>
<dbReference type="Proteomes" id="UP000749559">
    <property type="component" value="Unassembled WGS sequence"/>
</dbReference>
<dbReference type="EMBL" id="CAIIXF020000007">
    <property type="protein sequence ID" value="CAH1788792.1"/>
    <property type="molecule type" value="Genomic_DNA"/>
</dbReference>
<dbReference type="GO" id="GO:0043022">
    <property type="term" value="F:ribosome binding"/>
    <property type="evidence" value="ECO:0007669"/>
    <property type="project" value="TreeGrafter"/>
</dbReference>
<dbReference type="AlphaFoldDB" id="A0A8S4P393"/>
<comment type="caution">
    <text evidence="1">The sequence shown here is derived from an EMBL/GenBank/DDBJ whole genome shotgun (WGS) entry which is preliminary data.</text>
</comment>
<dbReference type="GO" id="GO:0032979">
    <property type="term" value="P:protein insertion into mitochondrial inner membrane from matrix"/>
    <property type="evidence" value="ECO:0007669"/>
    <property type="project" value="TreeGrafter"/>
</dbReference>
<dbReference type="OrthoDB" id="7249367at2759"/>
<evidence type="ECO:0000313" key="2">
    <source>
        <dbReference type="Proteomes" id="UP000749559"/>
    </source>
</evidence>